<sequence length="258" mass="28459">MSKTRKKPKNLGLIVGALALVLIFAVLLSKGDNQSAKIVIPNLEGEVSIFIDGVEEKTVSGVNKNLALKNITPGFHAVLIAKEGFWPWLKEVGLAEAETLVLEPFFVLQNGSGLIVTEEDPQYEKIRANFETIALPSFSDKKISESGRRAIWVEGGSLFTEWLGEEEERPPYFCNEFGCHNVMVPFGVGGDIRNVDFYKKRDDVFVIAFGTGVFALDADPTGNQNFQPIFEGENPQFISGDESSIYVLDNNLLLQVAL</sequence>
<protein>
    <recommendedName>
        <fullName evidence="3">PEGA domain-containing protein</fullName>
    </recommendedName>
</protein>
<comment type="caution">
    <text evidence="1">The sequence shown here is derived from an EMBL/GenBank/DDBJ whole genome shotgun (WGS) entry which is preliminary data.</text>
</comment>
<reference evidence="1 2" key="1">
    <citation type="submission" date="2017-09" db="EMBL/GenBank/DDBJ databases">
        <title>Depth-based differentiation of microbial function through sediment-hosted aquifers and enrichment of novel symbionts in the deep terrestrial subsurface.</title>
        <authorList>
            <person name="Probst A.J."/>
            <person name="Ladd B."/>
            <person name="Jarett J.K."/>
            <person name="Geller-Mcgrath D.E."/>
            <person name="Sieber C.M."/>
            <person name="Emerson J.B."/>
            <person name="Anantharaman K."/>
            <person name="Thomas B.C."/>
            <person name="Malmstrom R."/>
            <person name="Stieglmeier M."/>
            <person name="Klingl A."/>
            <person name="Woyke T."/>
            <person name="Ryan C.M."/>
            <person name="Banfield J.F."/>
        </authorList>
    </citation>
    <scope>NUCLEOTIDE SEQUENCE [LARGE SCALE GENOMIC DNA]</scope>
    <source>
        <strain evidence="1">CG22_combo_CG10-13_8_21_14_all_43_18</strain>
    </source>
</reference>
<gene>
    <name evidence="1" type="ORF">COW82_02330</name>
</gene>
<evidence type="ECO:0008006" key="3">
    <source>
        <dbReference type="Google" id="ProtNLM"/>
    </source>
</evidence>
<dbReference type="EMBL" id="PCTS01000033">
    <property type="protein sequence ID" value="PIP86372.1"/>
    <property type="molecule type" value="Genomic_DNA"/>
</dbReference>
<accession>A0A2H0DW18</accession>
<name>A0A2H0DW18_9BACT</name>
<evidence type="ECO:0000313" key="2">
    <source>
        <dbReference type="Proteomes" id="UP000231276"/>
    </source>
</evidence>
<organism evidence="1 2">
    <name type="scientific">Candidatus Campbellbacteria bacterium CG22_combo_CG10-13_8_21_14_all_43_18</name>
    <dbReference type="NCBI Taxonomy" id="1974530"/>
    <lineage>
        <taxon>Bacteria</taxon>
        <taxon>Candidatus Campbelliibacteriota</taxon>
    </lineage>
</organism>
<evidence type="ECO:0000313" key="1">
    <source>
        <dbReference type="EMBL" id="PIP86372.1"/>
    </source>
</evidence>
<dbReference type="Proteomes" id="UP000231276">
    <property type="component" value="Unassembled WGS sequence"/>
</dbReference>
<proteinExistence type="predicted"/>
<dbReference type="AlphaFoldDB" id="A0A2H0DW18"/>